<organism evidence="1 2">
    <name type="scientific">Engystomops pustulosus</name>
    <name type="common">Tungara frog</name>
    <name type="synonym">Physalaemus pustulosus</name>
    <dbReference type="NCBI Taxonomy" id="76066"/>
    <lineage>
        <taxon>Eukaryota</taxon>
        <taxon>Metazoa</taxon>
        <taxon>Chordata</taxon>
        <taxon>Craniata</taxon>
        <taxon>Vertebrata</taxon>
        <taxon>Euteleostomi</taxon>
        <taxon>Amphibia</taxon>
        <taxon>Batrachia</taxon>
        <taxon>Anura</taxon>
        <taxon>Neobatrachia</taxon>
        <taxon>Hyloidea</taxon>
        <taxon>Leptodactylidae</taxon>
        <taxon>Leiuperinae</taxon>
        <taxon>Engystomops</taxon>
    </lineage>
</organism>
<reference evidence="1" key="1">
    <citation type="thesis" date="2020" institute="ProQuest LLC" country="789 East Eisenhower Parkway, Ann Arbor, MI, USA">
        <title>Comparative Genomics and Chromosome Evolution.</title>
        <authorList>
            <person name="Mudd A.B."/>
        </authorList>
    </citation>
    <scope>NUCLEOTIDE SEQUENCE</scope>
    <source>
        <strain evidence="1">237g6f4</strain>
        <tissue evidence="1">Blood</tissue>
    </source>
</reference>
<proteinExistence type="predicted"/>
<evidence type="ECO:0000313" key="2">
    <source>
        <dbReference type="Proteomes" id="UP000824782"/>
    </source>
</evidence>
<keyword evidence="2" id="KW-1185">Reference proteome</keyword>
<sequence length="81" mass="8867">MSIFSASGDPTAPPSMRNSAQTIEGATRVNACICKDVHIYIYIHMYMTSLVASHSVLGLRHQSNVQIQVFQEGKGVFVINV</sequence>
<dbReference type="AlphaFoldDB" id="A0AAV7B0I2"/>
<comment type="caution">
    <text evidence="1">The sequence shown here is derived from an EMBL/GenBank/DDBJ whole genome shotgun (WGS) entry which is preliminary data.</text>
</comment>
<gene>
    <name evidence="1" type="ORF">GDO81_012779</name>
</gene>
<dbReference type="Proteomes" id="UP000824782">
    <property type="component" value="Unassembled WGS sequence"/>
</dbReference>
<name>A0AAV7B0I2_ENGPU</name>
<evidence type="ECO:0000313" key="1">
    <source>
        <dbReference type="EMBL" id="KAG8565275.1"/>
    </source>
</evidence>
<dbReference type="EMBL" id="WNYA01000006">
    <property type="protein sequence ID" value="KAG8565275.1"/>
    <property type="molecule type" value="Genomic_DNA"/>
</dbReference>
<accession>A0AAV7B0I2</accession>
<protein>
    <submittedName>
        <fullName evidence="1">Uncharacterized protein</fullName>
    </submittedName>
</protein>